<dbReference type="NCBIfam" id="TIGR02142">
    <property type="entry name" value="modC_ABC"/>
    <property type="match status" value="1"/>
</dbReference>
<evidence type="ECO:0000259" key="11">
    <source>
        <dbReference type="PROSITE" id="PS51866"/>
    </source>
</evidence>
<dbReference type="InterPro" id="IPR008995">
    <property type="entry name" value="Mo/tungstate-bd_C_term_dom"/>
</dbReference>
<accession>A0A518B4X6</accession>
<dbReference type="GO" id="GO:0005524">
    <property type="term" value="F:ATP binding"/>
    <property type="evidence" value="ECO:0007669"/>
    <property type="project" value="UniProtKB-KW"/>
</dbReference>
<keyword evidence="2" id="KW-1003">Cell membrane</keyword>
<keyword evidence="13" id="KW-1185">Reference proteome</keyword>
<proteinExistence type="predicted"/>
<dbReference type="SUPFAM" id="SSF52540">
    <property type="entry name" value="P-loop containing nucleoside triphosphate hydrolases"/>
    <property type="match status" value="1"/>
</dbReference>
<feature type="domain" description="Mop" evidence="11">
    <location>
        <begin position="293"/>
        <end position="357"/>
    </location>
</feature>
<dbReference type="GO" id="GO:0140359">
    <property type="term" value="F:ABC-type transporter activity"/>
    <property type="evidence" value="ECO:0007669"/>
    <property type="project" value="InterPro"/>
</dbReference>
<dbReference type="GO" id="GO:0015098">
    <property type="term" value="F:molybdate ion transmembrane transporter activity"/>
    <property type="evidence" value="ECO:0007669"/>
    <property type="project" value="InterPro"/>
</dbReference>
<evidence type="ECO:0000256" key="3">
    <source>
        <dbReference type="ARBA" id="ARBA00022505"/>
    </source>
</evidence>
<dbReference type="Pfam" id="PF00005">
    <property type="entry name" value="ABC_tran"/>
    <property type="match status" value="1"/>
</dbReference>
<keyword evidence="1" id="KW-0813">Transport</keyword>
<gene>
    <name evidence="12" type="primary">malK</name>
    <name evidence="12" type="ORF">Pan216_28950</name>
</gene>
<reference evidence="12 13" key="1">
    <citation type="submission" date="2019-02" db="EMBL/GenBank/DDBJ databases">
        <title>Deep-cultivation of Planctomycetes and their phenomic and genomic characterization uncovers novel biology.</title>
        <authorList>
            <person name="Wiegand S."/>
            <person name="Jogler M."/>
            <person name="Boedeker C."/>
            <person name="Pinto D."/>
            <person name="Vollmers J."/>
            <person name="Rivas-Marin E."/>
            <person name="Kohn T."/>
            <person name="Peeters S.H."/>
            <person name="Heuer A."/>
            <person name="Rast P."/>
            <person name="Oberbeckmann S."/>
            <person name="Bunk B."/>
            <person name="Jeske O."/>
            <person name="Meyerdierks A."/>
            <person name="Storesund J.E."/>
            <person name="Kallscheuer N."/>
            <person name="Luecker S."/>
            <person name="Lage O.M."/>
            <person name="Pohl T."/>
            <person name="Merkel B.J."/>
            <person name="Hornburger P."/>
            <person name="Mueller R.-W."/>
            <person name="Bruemmer F."/>
            <person name="Labrenz M."/>
            <person name="Spormann A.M."/>
            <person name="Op den Camp H."/>
            <person name="Overmann J."/>
            <person name="Amann R."/>
            <person name="Jetten M.S.M."/>
            <person name="Mascher T."/>
            <person name="Medema M.H."/>
            <person name="Devos D.P."/>
            <person name="Kaster A.-K."/>
            <person name="Ovreas L."/>
            <person name="Rohde M."/>
            <person name="Galperin M.Y."/>
            <person name="Jogler C."/>
        </authorList>
    </citation>
    <scope>NUCLEOTIDE SEQUENCE [LARGE SCALE GENOMIC DNA]</scope>
    <source>
        <strain evidence="12 13">Pan216</strain>
    </source>
</reference>
<dbReference type="InterPro" id="IPR003439">
    <property type="entry name" value="ABC_transporter-like_ATP-bd"/>
</dbReference>
<dbReference type="InterPro" id="IPR011868">
    <property type="entry name" value="ModC_ABC_ATP-bd"/>
</dbReference>
<dbReference type="Proteomes" id="UP000317093">
    <property type="component" value="Chromosome"/>
</dbReference>
<organism evidence="12 13">
    <name type="scientific">Kolteria novifilia</name>
    <dbReference type="NCBI Taxonomy" id="2527975"/>
    <lineage>
        <taxon>Bacteria</taxon>
        <taxon>Pseudomonadati</taxon>
        <taxon>Planctomycetota</taxon>
        <taxon>Planctomycetia</taxon>
        <taxon>Kolteriales</taxon>
        <taxon>Kolteriaceae</taxon>
        <taxon>Kolteria</taxon>
    </lineage>
</organism>
<dbReference type="EMBL" id="CP036279">
    <property type="protein sequence ID" value="QDU62029.1"/>
    <property type="molecule type" value="Genomic_DNA"/>
</dbReference>
<evidence type="ECO:0000256" key="8">
    <source>
        <dbReference type="ARBA" id="ARBA00023136"/>
    </source>
</evidence>
<evidence type="ECO:0000256" key="6">
    <source>
        <dbReference type="ARBA" id="ARBA00022840"/>
    </source>
</evidence>
<evidence type="ECO:0000256" key="9">
    <source>
        <dbReference type="PROSITE-ProRule" id="PRU01213"/>
    </source>
</evidence>
<dbReference type="Gene3D" id="2.40.50.100">
    <property type="match status" value="1"/>
</dbReference>
<dbReference type="SMART" id="SM00382">
    <property type="entry name" value="AAA"/>
    <property type="match status" value="1"/>
</dbReference>
<evidence type="ECO:0000259" key="10">
    <source>
        <dbReference type="PROSITE" id="PS50893"/>
    </source>
</evidence>
<dbReference type="InterPro" id="IPR027417">
    <property type="entry name" value="P-loop_NTPase"/>
</dbReference>
<protein>
    <submittedName>
        <fullName evidence="12">Maltose/maltodextrin import ATP-binding protein MalK</fullName>
    </submittedName>
</protein>
<evidence type="ECO:0000256" key="7">
    <source>
        <dbReference type="ARBA" id="ARBA00022967"/>
    </source>
</evidence>
<dbReference type="InterPro" id="IPR004606">
    <property type="entry name" value="Mop_domain"/>
</dbReference>
<evidence type="ECO:0000256" key="4">
    <source>
        <dbReference type="ARBA" id="ARBA00022519"/>
    </source>
</evidence>
<keyword evidence="6 12" id="KW-0067">ATP-binding</keyword>
<dbReference type="PROSITE" id="PS50893">
    <property type="entry name" value="ABC_TRANSPORTER_2"/>
    <property type="match status" value="1"/>
</dbReference>
<sequence>MLRLDVSIRRRLTSTFSLEVSFATEAGVTSLFGPSGSGKTSILSAIAGLLPVDSGRIRFAERTWLDTTHHLVVSPERRSVGLVFQDDRLFPHMTVERNLLFGWKHRLDSPREISVDRVVEVLELAPLLKRSPNALSGGERQRVSLGRTLLRRPSLLLMDEPLAALDETLKSKILEYLERVLEEWRLPTIYVSHNQWEVRRLAEEVVVVDAGRVVDMGPTALTLSRQRQLALEGPLGPSNLLHVTHLRRDESGSWIGQCEGQTLHLPEPPAGKSDVWITFAPNTVSLSQTVPESSSIRNSLEGTVDHLVPLRDRVLVGVDVGIALWAEITREACEELQLGPGRQVRCLVKTRSFTLVH</sequence>
<dbReference type="RefSeq" id="WP_145258541.1">
    <property type="nucleotide sequence ID" value="NZ_CP036279.1"/>
</dbReference>
<evidence type="ECO:0000313" key="13">
    <source>
        <dbReference type="Proteomes" id="UP000317093"/>
    </source>
</evidence>
<dbReference type="PANTHER" id="PTHR43514">
    <property type="entry name" value="ABC TRANSPORTER I FAMILY MEMBER 10"/>
    <property type="match status" value="1"/>
</dbReference>
<dbReference type="GO" id="GO:0016020">
    <property type="term" value="C:membrane"/>
    <property type="evidence" value="ECO:0007669"/>
    <property type="project" value="InterPro"/>
</dbReference>
<dbReference type="KEGG" id="knv:Pan216_28950"/>
<keyword evidence="3 9" id="KW-0500">Molybdenum</keyword>
<dbReference type="PROSITE" id="PS00211">
    <property type="entry name" value="ABC_TRANSPORTER_1"/>
    <property type="match status" value="1"/>
</dbReference>
<dbReference type="Gene3D" id="3.40.50.300">
    <property type="entry name" value="P-loop containing nucleotide triphosphate hydrolases"/>
    <property type="match status" value="1"/>
</dbReference>
<dbReference type="InterPro" id="IPR050334">
    <property type="entry name" value="Molybdenum_import_ModC"/>
</dbReference>
<feature type="domain" description="ABC transporter" evidence="10">
    <location>
        <begin position="2"/>
        <end position="235"/>
    </location>
</feature>
<dbReference type="InterPro" id="IPR005116">
    <property type="entry name" value="Transp-assoc_OB_typ1"/>
</dbReference>
<dbReference type="SUPFAM" id="SSF50331">
    <property type="entry name" value="MOP-like"/>
    <property type="match status" value="1"/>
</dbReference>
<dbReference type="AlphaFoldDB" id="A0A518B4X6"/>
<keyword evidence="5" id="KW-0547">Nucleotide-binding</keyword>
<dbReference type="PANTHER" id="PTHR43514:SF4">
    <property type="entry name" value="ABC TRANSPORTER I FAMILY MEMBER 10"/>
    <property type="match status" value="1"/>
</dbReference>
<dbReference type="InterPro" id="IPR017871">
    <property type="entry name" value="ABC_transporter-like_CS"/>
</dbReference>
<keyword evidence="8" id="KW-0472">Membrane</keyword>
<keyword evidence="4" id="KW-0997">Cell inner membrane</keyword>
<dbReference type="GO" id="GO:0016887">
    <property type="term" value="F:ATP hydrolysis activity"/>
    <property type="evidence" value="ECO:0007669"/>
    <property type="project" value="InterPro"/>
</dbReference>
<dbReference type="InterPro" id="IPR003593">
    <property type="entry name" value="AAA+_ATPase"/>
</dbReference>
<name>A0A518B4X6_9BACT</name>
<dbReference type="OrthoDB" id="9790614at2"/>
<evidence type="ECO:0000256" key="1">
    <source>
        <dbReference type="ARBA" id="ARBA00022448"/>
    </source>
</evidence>
<evidence type="ECO:0000256" key="5">
    <source>
        <dbReference type="ARBA" id="ARBA00022741"/>
    </source>
</evidence>
<keyword evidence="7" id="KW-1278">Translocase</keyword>
<dbReference type="PROSITE" id="PS51866">
    <property type="entry name" value="MOP"/>
    <property type="match status" value="1"/>
</dbReference>
<dbReference type="Pfam" id="PF03459">
    <property type="entry name" value="TOBE"/>
    <property type="match status" value="1"/>
</dbReference>
<evidence type="ECO:0000256" key="2">
    <source>
        <dbReference type="ARBA" id="ARBA00022475"/>
    </source>
</evidence>
<evidence type="ECO:0000313" key="12">
    <source>
        <dbReference type="EMBL" id="QDU62029.1"/>
    </source>
</evidence>